<evidence type="ECO:0000256" key="8">
    <source>
        <dbReference type="ARBA" id="ARBA00022989"/>
    </source>
</evidence>
<dbReference type="Gene3D" id="3.30.1150.10">
    <property type="match status" value="1"/>
</dbReference>
<dbReference type="Pfam" id="PF03544">
    <property type="entry name" value="TonB_C"/>
    <property type="match status" value="1"/>
</dbReference>
<keyword evidence="6 11" id="KW-0812">Transmembrane</keyword>
<organism evidence="13 14">
    <name type="scientific">Flavobacterium okayamense</name>
    <dbReference type="NCBI Taxonomy" id="2830782"/>
    <lineage>
        <taxon>Bacteria</taxon>
        <taxon>Pseudomonadati</taxon>
        <taxon>Bacteroidota</taxon>
        <taxon>Flavobacteriia</taxon>
        <taxon>Flavobacteriales</taxon>
        <taxon>Flavobacteriaceae</taxon>
        <taxon>Flavobacterium</taxon>
    </lineage>
</organism>
<evidence type="ECO:0000256" key="10">
    <source>
        <dbReference type="SAM" id="MobiDB-lite"/>
    </source>
</evidence>
<name>A0ABM7S3W2_9FLAO</name>
<keyword evidence="9 11" id="KW-0472">Membrane</keyword>
<dbReference type="PROSITE" id="PS52015">
    <property type="entry name" value="TONB_CTD"/>
    <property type="match status" value="1"/>
</dbReference>
<comment type="similarity">
    <text evidence="2">Belongs to the TonB family.</text>
</comment>
<accession>A0ABM7S3W2</accession>
<keyword evidence="4" id="KW-1003">Cell membrane</keyword>
<feature type="domain" description="TonB C-terminal" evidence="12">
    <location>
        <begin position="162"/>
        <end position="254"/>
    </location>
</feature>
<evidence type="ECO:0000256" key="11">
    <source>
        <dbReference type="SAM" id="Phobius"/>
    </source>
</evidence>
<keyword evidence="14" id="KW-1185">Reference proteome</keyword>
<keyword evidence="5" id="KW-0997">Cell inner membrane</keyword>
<comment type="subcellular location">
    <subcellularLocation>
        <location evidence="1">Cell inner membrane</location>
        <topology evidence="1">Single-pass membrane protein</topology>
        <orientation evidence="1">Periplasmic side</orientation>
    </subcellularLocation>
</comment>
<dbReference type="Proteomes" id="UP000825258">
    <property type="component" value="Chromosome"/>
</dbReference>
<dbReference type="InterPro" id="IPR051045">
    <property type="entry name" value="TonB-dependent_transducer"/>
</dbReference>
<evidence type="ECO:0000256" key="1">
    <source>
        <dbReference type="ARBA" id="ARBA00004383"/>
    </source>
</evidence>
<evidence type="ECO:0000256" key="5">
    <source>
        <dbReference type="ARBA" id="ARBA00022519"/>
    </source>
</evidence>
<evidence type="ECO:0000256" key="4">
    <source>
        <dbReference type="ARBA" id="ARBA00022475"/>
    </source>
</evidence>
<evidence type="ECO:0000259" key="12">
    <source>
        <dbReference type="PROSITE" id="PS52015"/>
    </source>
</evidence>
<evidence type="ECO:0000313" key="14">
    <source>
        <dbReference type="Proteomes" id="UP000825258"/>
    </source>
</evidence>
<gene>
    <name evidence="13" type="ORF">KK2020170_10190</name>
</gene>
<dbReference type="SUPFAM" id="SSF74653">
    <property type="entry name" value="TolA/TonB C-terminal domain"/>
    <property type="match status" value="1"/>
</dbReference>
<protein>
    <recommendedName>
        <fullName evidence="12">TonB C-terminal domain-containing protein</fullName>
    </recommendedName>
</protein>
<keyword evidence="7" id="KW-0653">Protein transport</keyword>
<evidence type="ECO:0000313" key="13">
    <source>
        <dbReference type="EMBL" id="BCY28151.1"/>
    </source>
</evidence>
<feature type="compositionally biased region" description="Polar residues" evidence="10">
    <location>
        <begin position="104"/>
        <end position="115"/>
    </location>
</feature>
<evidence type="ECO:0000256" key="2">
    <source>
        <dbReference type="ARBA" id="ARBA00006555"/>
    </source>
</evidence>
<keyword evidence="3" id="KW-0813">Transport</keyword>
<evidence type="ECO:0000256" key="6">
    <source>
        <dbReference type="ARBA" id="ARBA00022692"/>
    </source>
</evidence>
<feature type="region of interest" description="Disordered" evidence="10">
    <location>
        <begin position="96"/>
        <end position="132"/>
    </location>
</feature>
<dbReference type="EMBL" id="AP024749">
    <property type="protein sequence ID" value="BCY28151.1"/>
    <property type="molecule type" value="Genomic_DNA"/>
</dbReference>
<keyword evidence="8 11" id="KW-1133">Transmembrane helix</keyword>
<dbReference type="InterPro" id="IPR006260">
    <property type="entry name" value="TonB/TolA_C"/>
</dbReference>
<proteinExistence type="inferred from homology"/>
<evidence type="ECO:0000256" key="7">
    <source>
        <dbReference type="ARBA" id="ARBA00022927"/>
    </source>
</evidence>
<feature type="transmembrane region" description="Helical" evidence="11">
    <location>
        <begin position="15"/>
        <end position="35"/>
    </location>
</feature>
<evidence type="ECO:0000256" key="9">
    <source>
        <dbReference type="ARBA" id="ARBA00023136"/>
    </source>
</evidence>
<dbReference type="NCBIfam" id="TIGR01352">
    <property type="entry name" value="tonB_Cterm"/>
    <property type="match status" value="1"/>
</dbReference>
<evidence type="ECO:0000256" key="3">
    <source>
        <dbReference type="ARBA" id="ARBA00022448"/>
    </source>
</evidence>
<sequence length="254" mass="28703">MKKDVKLKSKTRNSFIYFQLGLIGTMLIVLFVLEFQFKEAVKEIKTFTLNEPIDEPFDGVFTIIENNDTEVKPEKVVKPQVKVPLDVTEVEVKDNDEQIKETDINTQDNVSSNEGSEIKNDETNNTSGNVVSKPVNPTIFNVERLPMFPECAGLSRTEQKACFDEQLMKAVMRNLSYPDVDLENGKQGTALIEFVIDEKGNITNVKALDNKRATVTMQKAAEKAVKKLPKLIPAKMGEDNVRIKYSIPISFRIQ</sequence>
<dbReference type="PANTHER" id="PTHR33446">
    <property type="entry name" value="PROTEIN TONB-RELATED"/>
    <property type="match status" value="1"/>
</dbReference>
<dbReference type="PANTHER" id="PTHR33446:SF2">
    <property type="entry name" value="PROTEIN TONB"/>
    <property type="match status" value="1"/>
</dbReference>
<dbReference type="InterPro" id="IPR037682">
    <property type="entry name" value="TonB_C"/>
</dbReference>
<reference evidence="13 14" key="1">
    <citation type="submission" date="2021-06" db="EMBL/GenBank/DDBJ databases">
        <title>Whole genome sequences of Flavobacterium sp. KK2020170 and assembly.</title>
        <authorList>
            <person name="Kitahara K."/>
            <person name="Miyoshi S."/>
            <person name="Uesaka K."/>
        </authorList>
    </citation>
    <scope>NUCLEOTIDE SEQUENCE [LARGE SCALE GENOMIC DNA]</scope>
    <source>
        <strain evidence="13 14">KK2020170</strain>
    </source>
</reference>
<dbReference type="RefSeq" id="WP_221259755.1">
    <property type="nucleotide sequence ID" value="NZ_AP024749.1"/>
</dbReference>